<name>A0ABT3YEH3_9HYPH</name>
<comment type="caution">
    <text evidence="1">The sequence shown here is derived from an EMBL/GenBank/DDBJ whole genome shotgun (WGS) entry which is preliminary data.</text>
</comment>
<dbReference type="Proteomes" id="UP001081283">
    <property type="component" value="Unassembled WGS sequence"/>
</dbReference>
<evidence type="ECO:0000313" key="1">
    <source>
        <dbReference type="EMBL" id="MCY0094266.1"/>
    </source>
</evidence>
<evidence type="ECO:0000313" key="2">
    <source>
        <dbReference type="Proteomes" id="UP001081283"/>
    </source>
</evidence>
<accession>A0ABT3YEH3</accession>
<sequence>MQSSRSDINSVNYLTRIAREDANRRQFERRDCHINAGVMYSNKGVRGLVIGKAKLLNVSEGGAFLHVNTPDIPQHFVLYFGEFQYHIACVTIILKEKGRGVSFLKEQPTEFIDILSRISDPNEFIGRIRPTIYGLPELPTIPQKYVSQK</sequence>
<gene>
    <name evidence="1" type="ORF">OEG82_09550</name>
</gene>
<keyword evidence="2" id="KW-1185">Reference proteome</keyword>
<reference evidence="1" key="1">
    <citation type="submission" date="2022-10" db="EMBL/GenBank/DDBJ databases">
        <title>Hoeflea sp. J2-29, isolated from marine algae.</title>
        <authorList>
            <person name="Kristyanto S."/>
            <person name="Kim J.M."/>
            <person name="Jeon C.O."/>
        </authorList>
    </citation>
    <scope>NUCLEOTIDE SEQUENCE</scope>
    <source>
        <strain evidence="1">J2-29</strain>
    </source>
</reference>
<dbReference type="SUPFAM" id="SSF141371">
    <property type="entry name" value="PilZ domain-like"/>
    <property type="match status" value="1"/>
</dbReference>
<dbReference type="RefSeq" id="WP_267612212.1">
    <property type="nucleotide sequence ID" value="NZ_JAOVZQ010000001.1"/>
</dbReference>
<protein>
    <submittedName>
        <fullName evidence="1">PilZ domain-containing protein</fullName>
    </submittedName>
</protein>
<proteinExistence type="predicted"/>
<organism evidence="1 2">
    <name type="scientific">Hoeflea ulvae</name>
    <dbReference type="NCBI Taxonomy" id="2983764"/>
    <lineage>
        <taxon>Bacteria</taxon>
        <taxon>Pseudomonadati</taxon>
        <taxon>Pseudomonadota</taxon>
        <taxon>Alphaproteobacteria</taxon>
        <taxon>Hyphomicrobiales</taxon>
        <taxon>Rhizobiaceae</taxon>
        <taxon>Hoeflea</taxon>
    </lineage>
</organism>
<dbReference type="EMBL" id="JAOVZQ010000001">
    <property type="protein sequence ID" value="MCY0094266.1"/>
    <property type="molecule type" value="Genomic_DNA"/>
</dbReference>